<dbReference type="InterPro" id="IPR050763">
    <property type="entry name" value="ABC_transporter_ATP-binding"/>
</dbReference>
<comment type="caution">
    <text evidence="7">The sequence shown here is derived from an EMBL/GenBank/DDBJ whole genome shotgun (WGS) entry which is preliminary data.</text>
</comment>
<dbReference type="Gene3D" id="3.40.50.300">
    <property type="entry name" value="P-loop containing nucleotide triphosphate hydrolases"/>
    <property type="match status" value="1"/>
</dbReference>
<dbReference type="InterPro" id="IPR003439">
    <property type="entry name" value="ABC_transporter-like_ATP-bd"/>
</dbReference>
<evidence type="ECO:0000256" key="5">
    <source>
        <dbReference type="ARBA" id="ARBA00022840"/>
    </source>
</evidence>
<evidence type="ECO:0000256" key="1">
    <source>
        <dbReference type="ARBA" id="ARBA00005417"/>
    </source>
</evidence>
<dbReference type="Proteomes" id="UP001501410">
    <property type="component" value="Unassembled WGS sequence"/>
</dbReference>
<keyword evidence="8" id="KW-1185">Reference proteome</keyword>
<dbReference type="SMART" id="SM00382">
    <property type="entry name" value="AAA"/>
    <property type="match status" value="1"/>
</dbReference>
<name>A0ABP8MI86_9BACT</name>
<dbReference type="InterPro" id="IPR027417">
    <property type="entry name" value="P-loop_NTPase"/>
</dbReference>
<keyword evidence="2" id="KW-0813">Transport</keyword>
<dbReference type="SUPFAM" id="SSF52540">
    <property type="entry name" value="P-loop containing nucleoside triphosphate hydrolases"/>
    <property type="match status" value="1"/>
</dbReference>
<gene>
    <name evidence="7" type="ORF">GCM10023092_03420</name>
</gene>
<dbReference type="InterPro" id="IPR003593">
    <property type="entry name" value="AAA+_ATPase"/>
</dbReference>
<dbReference type="PANTHER" id="PTHR42711:SF5">
    <property type="entry name" value="ABC TRANSPORTER ATP-BINDING PROTEIN NATA"/>
    <property type="match status" value="1"/>
</dbReference>
<organism evidence="7 8">
    <name type="scientific">Rurimicrobium arvi</name>
    <dbReference type="NCBI Taxonomy" id="2049916"/>
    <lineage>
        <taxon>Bacteria</taxon>
        <taxon>Pseudomonadati</taxon>
        <taxon>Bacteroidota</taxon>
        <taxon>Chitinophagia</taxon>
        <taxon>Chitinophagales</taxon>
        <taxon>Chitinophagaceae</taxon>
        <taxon>Rurimicrobium</taxon>
    </lineage>
</organism>
<keyword evidence="5" id="KW-0067">ATP-binding</keyword>
<dbReference type="PROSITE" id="PS50893">
    <property type="entry name" value="ABC_TRANSPORTER_2"/>
    <property type="match status" value="1"/>
</dbReference>
<evidence type="ECO:0000259" key="6">
    <source>
        <dbReference type="PROSITE" id="PS50893"/>
    </source>
</evidence>
<comment type="similarity">
    <text evidence="1">Belongs to the ABC transporter superfamily.</text>
</comment>
<reference evidence="8" key="1">
    <citation type="journal article" date="2019" name="Int. J. Syst. Evol. Microbiol.">
        <title>The Global Catalogue of Microorganisms (GCM) 10K type strain sequencing project: providing services to taxonomists for standard genome sequencing and annotation.</title>
        <authorList>
            <consortium name="The Broad Institute Genomics Platform"/>
            <consortium name="The Broad Institute Genome Sequencing Center for Infectious Disease"/>
            <person name="Wu L."/>
            <person name="Ma J."/>
        </authorList>
    </citation>
    <scope>NUCLEOTIDE SEQUENCE [LARGE SCALE GENOMIC DNA]</scope>
    <source>
        <strain evidence="8">JCM 31921</strain>
    </source>
</reference>
<protein>
    <recommendedName>
        <fullName evidence="6">ABC transporter domain-containing protein</fullName>
    </recommendedName>
</protein>
<dbReference type="PANTHER" id="PTHR42711">
    <property type="entry name" value="ABC TRANSPORTER ATP-BINDING PROTEIN"/>
    <property type="match status" value="1"/>
</dbReference>
<evidence type="ECO:0000256" key="2">
    <source>
        <dbReference type="ARBA" id="ARBA00022448"/>
    </source>
</evidence>
<keyword evidence="3" id="KW-0536">Nodulation</keyword>
<evidence type="ECO:0000313" key="8">
    <source>
        <dbReference type="Proteomes" id="UP001501410"/>
    </source>
</evidence>
<dbReference type="Pfam" id="PF00005">
    <property type="entry name" value="ABC_tran"/>
    <property type="match status" value="1"/>
</dbReference>
<evidence type="ECO:0000256" key="3">
    <source>
        <dbReference type="ARBA" id="ARBA00022458"/>
    </source>
</evidence>
<evidence type="ECO:0000256" key="4">
    <source>
        <dbReference type="ARBA" id="ARBA00022741"/>
    </source>
</evidence>
<accession>A0ABP8MI86</accession>
<feature type="domain" description="ABC transporter" evidence="6">
    <location>
        <begin position="94"/>
        <end position="326"/>
    </location>
</feature>
<dbReference type="RefSeq" id="WP_344822051.1">
    <property type="nucleotide sequence ID" value="NZ_BAABEZ010000002.1"/>
</dbReference>
<dbReference type="EMBL" id="BAABEZ010000002">
    <property type="protein sequence ID" value="GAA4449390.1"/>
    <property type="molecule type" value="Genomic_DNA"/>
</dbReference>
<keyword evidence="4" id="KW-0547">Nucleotide-binding</keyword>
<evidence type="ECO:0000313" key="7">
    <source>
        <dbReference type="EMBL" id="GAA4449390.1"/>
    </source>
</evidence>
<proteinExistence type="inferred from homology"/>
<sequence>MQQAEDIKGRFASRLKEVAEIYQQGDSQLALRRLMDAAIDTANTDIFDAVTAHIEWLENANPDEAQNWETSQTLLNRIAAAGVAPRTTFGERILEASGVRKRYTSRSFELGPVDTVLARGEMLGLVGENGNGKTTLLRILAQELSVDEGSIEYFLPQSGNAYDLRSKLAYIPQRTPKWFGSLMDNLKFTLSCYGVKGQANESYVLMMVARMGLWKYKNMQWNELSSGYKMRFELARTFLRRPDILLLDEPLANLDMQAQQTILEDLKSLAGSLANPIGVVLSSQQLYEVEKVSDRVLFLRRGQPLWQDQRAADPGDVLPPEHFIIEFETQSPREELQAALAKLSVEKISFNGGTYVAQFPVEVTMPAVMEVLVSAGISLLYIRDISKSTRRFFVQS</sequence>